<protein>
    <recommendedName>
        <fullName evidence="2">Mtf2-like C-terminal domain-containing protein</fullName>
    </recommendedName>
</protein>
<evidence type="ECO:0000259" key="2">
    <source>
        <dbReference type="Pfam" id="PF19189"/>
    </source>
</evidence>
<keyword evidence="4" id="KW-1185">Reference proteome</keyword>
<proteinExistence type="predicted"/>
<gene>
    <name evidence="3" type="ORF">I9W82_000267</name>
</gene>
<feature type="compositionally biased region" description="Basic and acidic residues" evidence="1">
    <location>
        <begin position="81"/>
        <end position="93"/>
    </location>
</feature>
<comment type="caution">
    <text evidence="3">The sequence shown here is derived from an EMBL/GenBank/DDBJ whole genome shotgun (WGS) entry which is preliminary data.</text>
</comment>
<name>A0A8H8DDA5_9ASCO</name>
<dbReference type="EMBL" id="JAEOAQ010000001">
    <property type="protein sequence ID" value="KAG5421177.1"/>
    <property type="molecule type" value="Genomic_DNA"/>
</dbReference>
<accession>A0A8H8DDA5</accession>
<sequence length="455" mass="52157">MRLPSRVPFCVECLRPYPWRGRLPNQARFQHSSINLQGEIKEGSESGEIKQGSESGEIKQGSESGEKPRNTEYTPDSAGAVKEKSESLSKDSNEPLTQDTNSMGNHSDSAINKPISETSDSEGVLQSMTHNNLFTNSNKIDFQRLSQFIKEAYDQRPHEKAPKEKEDPLNINALLSNYKRDNQNVRFLKEAAPSFQSRITVQSLDLELREKLYERCEAALIPTLTIIDNLQSSLEVYQFYTKILNRVVAEIKNAKKDHTLNDGFYLRNVFLETNSGEWDELHDGVIEKVRAASASDAVNFECNILTLPIITNHVFKKLAFRMYNGSLVITLFNKLKEDVHLYTSCCNQQTYNEVLRTIWVYNGNIDLSEFEKVYTEMKFLGYNGDFVTYNILKTVIDEYNALSSGNSVFNRYGSKILTRDDNSRVAFLTKEFHKLQKRLSNQLVKQDNDERSFQL</sequence>
<dbReference type="OrthoDB" id="4084661at2759"/>
<dbReference type="InterPro" id="IPR043837">
    <property type="entry name" value="Mtf2-like_C"/>
</dbReference>
<feature type="region of interest" description="Disordered" evidence="1">
    <location>
        <begin position="39"/>
        <end position="123"/>
    </location>
</feature>
<feature type="compositionally biased region" description="Polar residues" evidence="1">
    <location>
        <begin position="94"/>
        <end position="118"/>
    </location>
</feature>
<evidence type="ECO:0000313" key="4">
    <source>
        <dbReference type="Proteomes" id="UP000669133"/>
    </source>
</evidence>
<organism evidence="3 4">
    <name type="scientific">Candida metapsilosis</name>
    <dbReference type="NCBI Taxonomy" id="273372"/>
    <lineage>
        <taxon>Eukaryota</taxon>
        <taxon>Fungi</taxon>
        <taxon>Dikarya</taxon>
        <taxon>Ascomycota</taxon>
        <taxon>Saccharomycotina</taxon>
        <taxon>Pichiomycetes</taxon>
        <taxon>Debaryomycetaceae</taxon>
        <taxon>Candida/Lodderomyces clade</taxon>
        <taxon>Candida</taxon>
    </lineage>
</organism>
<feature type="domain" description="Mtf2-like C-terminal" evidence="2">
    <location>
        <begin position="216"/>
        <end position="437"/>
    </location>
</feature>
<dbReference type="GO" id="GO:0005739">
    <property type="term" value="C:mitochondrion"/>
    <property type="evidence" value="ECO:0007669"/>
    <property type="project" value="InterPro"/>
</dbReference>
<evidence type="ECO:0000256" key="1">
    <source>
        <dbReference type="SAM" id="MobiDB-lite"/>
    </source>
</evidence>
<dbReference type="AlphaFoldDB" id="A0A8H8DDA5"/>
<dbReference type="Proteomes" id="UP000669133">
    <property type="component" value="Unassembled WGS sequence"/>
</dbReference>
<dbReference type="GeneID" id="93648896"/>
<feature type="compositionally biased region" description="Basic and acidic residues" evidence="1">
    <location>
        <begin position="39"/>
        <end position="48"/>
    </location>
</feature>
<evidence type="ECO:0000313" key="3">
    <source>
        <dbReference type="EMBL" id="KAG5421177.1"/>
    </source>
</evidence>
<dbReference type="RefSeq" id="XP_067550293.1">
    <property type="nucleotide sequence ID" value="XM_067691550.1"/>
</dbReference>
<dbReference type="Pfam" id="PF19189">
    <property type="entry name" value="Mtf2"/>
    <property type="match status" value="1"/>
</dbReference>
<reference evidence="3 4" key="1">
    <citation type="submission" date="2020-12" db="EMBL/GenBank/DDBJ databases">
        <title>Effect of drift, selection, and recombination on the evolution of hybrid genomes in Candida yeast pathogens.</title>
        <authorList>
            <person name="Mixao V."/>
            <person name="Ksiezopolska E."/>
            <person name="Saus E."/>
            <person name="Boekhout T."/>
            <person name="Gacser A."/>
            <person name="Gabaldon T."/>
        </authorList>
    </citation>
    <scope>NUCLEOTIDE SEQUENCE [LARGE SCALE GENOMIC DNA]</scope>
    <source>
        <strain evidence="3 4">BP57</strain>
    </source>
</reference>